<comment type="caution">
    <text evidence="2">The sequence shown here is derived from an EMBL/GenBank/DDBJ whole genome shotgun (WGS) entry which is preliminary data.</text>
</comment>
<dbReference type="AlphaFoldDB" id="A0A9D2Q8H8"/>
<evidence type="ECO:0000313" key="2">
    <source>
        <dbReference type="EMBL" id="HJC73898.1"/>
    </source>
</evidence>
<dbReference type="EMBL" id="DWVY01000012">
    <property type="protein sequence ID" value="HJC73898.1"/>
    <property type="molecule type" value="Genomic_DNA"/>
</dbReference>
<accession>A0A9D2Q8H8</accession>
<organism evidence="2 3">
    <name type="scientific">Candidatus Mediterraneibacter faecavium</name>
    <dbReference type="NCBI Taxonomy" id="2838668"/>
    <lineage>
        <taxon>Bacteria</taxon>
        <taxon>Bacillati</taxon>
        <taxon>Bacillota</taxon>
        <taxon>Clostridia</taxon>
        <taxon>Lachnospirales</taxon>
        <taxon>Lachnospiraceae</taxon>
        <taxon>Mediterraneibacter</taxon>
    </lineage>
</organism>
<reference evidence="2" key="2">
    <citation type="submission" date="2021-04" db="EMBL/GenBank/DDBJ databases">
        <authorList>
            <person name="Gilroy R."/>
        </authorList>
    </citation>
    <scope>NUCLEOTIDE SEQUENCE</scope>
    <source>
        <strain evidence="2">CHK196-7946</strain>
    </source>
</reference>
<evidence type="ECO:0000256" key="1">
    <source>
        <dbReference type="SAM" id="MobiDB-lite"/>
    </source>
</evidence>
<protein>
    <submittedName>
        <fullName evidence="2">Uncharacterized protein</fullName>
    </submittedName>
</protein>
<proteinExistence type="predicted"/>
<evidence type="ECO:0000313" key="3">
    <source>
        <dbReference type="Proteomes" id="UP000823902"/>
    </source>
</evidence>
<feature type="compositionally biased region" description="Basic and acidic residues" evidence="1">
    <location>
        <begin position="154"/>
        <end position="177"/>
    </location>
</feature>
<sequence length="187" mass="21237">MDKVEPGLMTPFDELVTTPELQMIKLLIPYAPVSERRVLAGMVKFIELRETFRLFRTHGGLQAQTIPEDSPHSLVDMLNSFRPYLKPREASMLDMIMNIREMMSVMEMMQTSQENAEGNSSTFDPMELLTGMLAPEQQEMFRMYSDMFLQTSDSAEKGDETDGQRMDEQSGNEEYRSGKAGPDTDGG</sequence>
<feature type="region of interest" description="Disordered" evidence="1">
    <location>
        <begin position="150"/>
        <end position="187"/>
    </location>
</feature>
<gene>
    <name evidence="2" type="ORF">H9697_02955</name>
</gene>
<dbReference type="Proteomes" id="UP000823902">
    <property type="component" value="Unassembled WGS sequence"/>
</dbReference>
<reference evidence="2" key="1">
    <citation type="journal article" date="2021" name="PeerJ">
        <title>Extensive microbial diversity within the chicken gut microbiome revealed by metagenomics and culture.</title>
        <authorList>
            <person name="Gilroy R."/>
            <person name="Ravi A."/>
            <person name="Getino M."/>
            <person name="Pursley I."/>
            <person name="Horton D.L."/>
            <person name="Alikhan N.F."/>
            <person name="Baker D."/>
            <person name="Gharbi K."/>
            <person name="Hall N."/>
            <person name="Watson M."/>
            <person name="Adriaenssens E.M."/>
            <person name="Foster-Nyarko E."/>
            <person name="Jarju S."/>
            <person name="Secka A."/>
            <person name="Antonio M."/>
            <person name="Oren A."/>
            <person name="Chaudhuri R.R."/>
            <person name="La Ragione R."/>
            <person name="Hildebrand F."/>
            <person name="Pallen M.J."/>
        </authorList>
    </citation>
    <scope>NUCLEOTIDE SEQUENCE</scope>
    <source>
        <strain evidence="2">CHK196-7946</strain>
    </source>
</reference>
<name>A0A9D2Q8H8_9FIRM</name>